<name>A0ABX2VUD2_AJEDR</name>
<evidence type="ECO:0000313" key="1">
    <source>
        <dbReference type="EMBL" id="OAT00789.1"/>
    </source>
</evidence>
<accession>A0ABX2VUD2</accession>
<dbReference type="Proteomes" id="UP000002039">
    <property type="component" value="Unassembled WGS sequence"/>
</dbReference>
<feature type="non-terminal residue" evidence="1">
    <location>
        <position position="125"/>
    </location>
</feature>
<organism evidence="1 2">
    <name type="scientific">Ajellomyces dermatitidis (strain ER-3 / ATCC MYA-2586)</name>
    <name type="common">Blastomyces dermatitidis</name>
    <dbReference type="NCBI Taxonomy" id="559297"/>
    <lineage>
        <taxon>Eukaryota</taxon>
        <taxon>Fungi</taxon>
        <taxon>Dikarya</taxon>
        <taxon>Ascomycota</taxon>
        <taxon>Pezizomycotina</taxon>
        <taxon>Eurotiomycetes</taxon>
        <taxon>Eurotiomycetidae</taxon>
        <taxon>Onygenales</taxon>
        <taxon>Ajellomycetaceae</taxon>
        <taxon>Blastomyces</taxon>
    </lineage>
</organism>
<reference evidence="2" key="1">
    <citation type="journal article" date="2015" name="PLoS Genet.">
        <title>The dynamic genome and transcriptome of the human fungal pathogen Blastomyces and close relative Emmonsia.</title>
        <authorList>
            <person name="Munoz J.F."/>
            <person name="Gauthier G.M."/>
            <person name="Desjardins C.A."/>
            <person name="Gallo J.E."/>
            <person name="Holder J."/>
            <person name="Sullivan T.D."/>
            <person name="Marty A.J."/>
            <person name="Carmen J.C."/>
            <person name="Chen Z."/>
            <person name="Ding L."/>
            <person name="Gujja S."/>
            <person name="Magrini V."/>
            <person name="Misas E."/>
            <person name="Mitreva M."/>
            <person name="Priest M."/>
            <person name="Saif S."/>
            <person name="Whiston E.A."/>
            <person name="Young S."/>
            <person name="Zeng Q."/>
            <person name="Goldman W.E."/>
            <person name="Mardis E.R."/>
            <person name="Taylor J.W."/>
            <person name="McEwen J.G."/>
            <person name="Clay O.K."/>
            <person name="Klein B.S."/>
            <person name="Cuomo C.A."/>
        </authorList>
    </citation>
    <scope>NUCLEOTIDE SEQUENCE [LARGE SCALE GENOMIC DNA]</scope>
    <source>
        <strain evidence="2">ER-3 / ATCC MYA-2586</strain>
    </source>
</reference>
<sequence>MRISKQSQRRGGMVQIPGQMQMPIPGGSLRHRQLRRSPCRTGAALPVTFDLGLYSVYPGGFLCATNKALHLLRRDTKCSVVRSYLTIVIISPCLSVYRKYTGEWNNSLPGPSIVEKNPIHKCQQH</sequence>
<gene>
    <name evidence="1" type="ORF">BDCG_16759</name>
</gene>
<proteinExistence type="predicted"/>
<keyword evidence="2" id="KW-1185">Reference proteome</keyword>
<dbReference type="RefSeq" id="XP_045280516.1">
    <property type="nucleotide sequence ID" value="XM_045425952.1"/>
</dbReference>
<protein>
    <submittedName>
        <fullName evidence="1">Uncharacterized protein</fullName>
    </submittedName>
</protein>
<evidence type="ECO:0000313" key="2">
    <source>
        <dbReference type="Proteomes" id="UP000002039"/>
    </source>
</evidence>
<dbReference type="GeneID" id="69031651"/>
<dbReference type="EMBL" id="EQ999975">
    <property type="protein sequence ID" value="OAT00789.1"/>
    <property type="molecule type" value="Genomic_DNA"/>
</dbReference>